<dbReference type="EMBL" id="CM037614">
    <property type="protein sequence ID" value="KAH8016772.1"/>
    <property type="molecule type" value="Genomic_DNA"/>
</dbReference>
<dbReference type="Proteomes" id="UP000827872">
    <property type="component" value="Linkage Group LG01"/>
</dbReference>
<comment type="caution">
    <text evidence="1">The sequence shown here is derived from an EMBL/GenBank/DDBJ whole genome shotgun (WGS) entry which is preliminary data.</text>
</comment>
<reference evidence="1" key="1">
    <citation type="submission" date="2021-08" db="EMBL/GenBank/DDBJ databases">
        <title>The first chromosome-level gecko genome reveals the dynamic sex chromosomes of Neotropical dwarf geckos (Sphaerodactylidae: Sphaerodactylus).</title>
        <authorList>
            <person name="Pinto B.J."/>
            <person name="Keating S.E."/>
            <person name="Gamble T."/>
        </authorList>
    </citation>
    <scope>NUCLEOTIDE SEQUENCE</scope>
    <source>
        <strain evidence="1">TG3544</strain>
    </source>
</reference>
<protein>
    <submittedName>
        <fullName evidence="1">Uncharacterized protein</fullName>
    </submittedName>
</protein>
<evidence type="ECO:0000313" key="1">
    <source>
        <dbReference type="EMBL" id="KAH8016772.1"/>
    </source>
</evidence>
<name>A0ACB8GB79_9SAUR</name>
<evidence type="ECO:0000313" key="2">
    <source>
        <dbReference type="Proteomes" id="UP000827872"/>
    </source>
</evidence>
<sequence length="497" mass="55782">MPSPADQAVISPLDLGWACPALLLAAFSSAPPSGCGLSTRLHCQPVAQVCQFCRVSSGPSSPAHSSALRPIVAAALFETMGPAAASLAQQVTWPPDLKLELKVKNLASSDSRGYDLQKEIIVKVTHNITNQVWIWSKSKFINRKFLMEELYQRFLDGEDVQVDNENDPFWDPVEVIHLGSAHIWLQSLAYCMKLEEQIELLNSEGKEEAILLINIIPCSPNGSAFGEDDMVIDPLELLGKRLDFQIHILQCFGVKYKVYDLPCSLYTKPAWKNVNPKLEELIQFSVMNTSHAFLNYLQKNALIVDLWGLQEGCAELDSSQQDMAVTPKGSIIIDNPKAEILNHAGLNTDNHVAELYQKLLKLEQETELLRDINRALRDENVLLKEKLKEYETETQSKTPKSPIKKQATRTTLSASKDSRAVCNSRISCDAEFAKALKAFYQNMNEEDNVQLLRQFAEKQSHMLKDFGDQLESSISKLKNDVALIIKKKRERQANSKQ</sequence>
<keyword evidence="2" id="KW-1185">Reference proteome</keyword>
<accession>A0ACB8GB79</accession>
<gene>
    <name evidence="1" type="ORF">K3G42_022815</name>
</gene>
<proteinExistence type="predicted"/>
<organism evidence="1 2">
    <name type="scientific">Sphaerodactylus townsendi</name>
    <dbReference type="NCBI Taxonomy" id="933632"/>
    <lineage>
        <taxon>Eukaryota</taxon>
        <taxon>Metazoa</taxon>
        <taxon>Chordata</taxon>
        <taxon>Craniata</taxon>
        <taxon>Vertebrata</taxon>
        <taxon>Euteleostomi</taxon>
        <taxon>Lepidosauria</taxon>
        <taxon>Squamata</taxon>
        <taxon>Bifurcata</taxon>
        <taxon>Gekkota</taxon>
        <taxon>Sphaerodactylidae</taxon>
        <taxon>Sphaerodactylus</taxon>
    </lineage>
</organism>